<dbReference type="AlphaFoldDB" id="A0AAD1T9W6"/>
<dbReference type="InterPro" id="IPR051364">
    <property type="entry name" value="Cytokinesis/Rho-signaling"/>
</dbReference>
<evidence type="ECO:0000256" key="1">
    <source>
        <dbReference type="SAM" id="MobiDB-lite"/>
    </source>
</evidence>
<dbReference type="InterPro" id="IPR011993">
    <property type="entry name" value="PH-like_dom_sf"/>
</dbReference>
<feature type="region of interest" description="Disordered" evidence="1">
    <location>
        <begin position="541"/>
        <end position="588"/>
    </location>
</feature>
<gene>
    <name evidence="3" type="ORF">PECUL_23A006199</name>
</gene>
<dbReference type="SMART" id="SM00233">
    <property type="entry name" value="PH"/>
    <property type="match status" value="1"/>
</dbReference>
<dbReference type="Proteomes" id="UP001295444">
    <property type="component" value="Chromosome 11"/>
</dbReference>
<accession>A0AAD1T9W6</accession>
<dbReference type="InterPro" id="IPR012966">
    <property type="entry name" value="AHD"/>
</dbReference>
<dbReference type="PANTHER" id="PTHR21538:SF21">
    <property type="entry name" value="RHOTEKIN-2"/>
    <property type="match status" value="1"/>
</dbReference>
<protein>
    <submittedName>
        <fullName evidence="3">Rhotekin-2 isoform X1</fullName>
    </submittedName>
</protein>
<dbReference type="Pfam" id="PF08174">
    <property type="entry name" value="Anillin"/>
    <property type="match status" value="1"/>
</dbReference>
<feature type="region of interest" description="Disordered" evidence="1">
    <location>
        <begin position="612"/>
        <end position="672"/>
    </location>
</feature>
<dbReference type="Pfam" id="PF00169">
    <property type="entry name" value="PH"/>
    <property type="match status" value="1"/>
</dbReference>
<proteinExistence type="predicted"/>
<organism evidence="3 4">
    <name type="scientific">Pelobates cultripes</name>
    <name type="common">Western spadefoot toad</name>
    <dbReference type="NCBI Taxonomy" id="61616"/>
    <lineage>
        <taxon>Eukaryota</taxon>
        <taxon>Metazoa</taxon>
        <taxon>Chordata</taxon>
        <taxon>Craniata</taxon>
        <taxon>Vertebrata</taxon>
        <taxon>Euteleostomi</taxon>
        <taxon>Amphibia</taxon>
        <taxon>Batrachia</taxon>
        <taxon>Anura</taxon>
        <taxon>Pelobatoidea</taxon>
        <taxon>Pelobatidae</taxon>
        <taxon>Pelobates</taxon>
    </lineage>
</organism>
<dbReference type="PROSITE" id="PS50003">
    <property type="entry name" value="PH_DOMAIN"/>
    <property type="match status" value="1"/>
</dbReference>
<feature type="domain" description="PH" evidence="2">
    <location>
        <begin position="346"/>
        <end position="453"/>
    </location>
</feature>
<feature type="compositionally biased region" description="Basic and acidic residues" evidence="1">
    <location>
        <begin position="625"/>
        <end position="638"/>
    </location>
</feature>
<evidence type="ECO:0000259" key="2">
    <source>
        <dbReference type="PROSITE" id="PS50003"/>
    </source>
</evidence>
<dbReference type="EMBL" id="OW240922">
    <property type="protein sequence ID" value="CAH2322251.1"/>
    <property type="molecule type" value="Genomic_DNA"/>
</dbReference>
<dbReference type="PANTHER" id="PTHR21538">
    <property type="entry name" value="ANILLIN/RHOTEKIN RTKN"/>
    <property type="match status" value="1"/>
</dbReference>
<sequence length="672" mass="76568">MEDLEQEPRRQIQMFRRNDKNRSTVSTCSSLGMEIKRKKIRESALFPQQEDCDNGLQEKLDFEIRMREGICKLLSVSTQKDQVLNAIKNLMVCNARIKGYLAQLHSPTEDDNVPNKGRRSYIAVLTDRAGREGDPEDNPGKMLVESKVGFGDRGHDVCGRKVAISGIRLPLMWKDSDHFGNKDKSQRHAVFCMLKLGKEIFDTDMVIVDKSMTDICFENLIVFSEAGPDFELKLEVYSCCMEDSSITNTPKKLARKLRNSIGKSAGKKFNSDLEEAEPEGFLFSSPHMPGAKYSLLAHITFTLENTEDSFRTHSLTITGHEESSYWLPVYGSVSCRLVAQPSCMTDEVMTGYLNQQVLVGGLRTFIRLHCVLRGGNLHCYYSPEEIEAKIEPTLNIPINKDTRIRAVEKDSKKRTNSFSVINLVSGEAVTKIFSADSREELQKWMEVFWQHFYNLSQWQHCSENVMKIEIMSPRKPPLFLTKEAASVYHDMSIGSPIKFESVTDILHRKIEETDGRFLIGQPESVQPPWAALFDGNHDLHVEKSKMPPDSVDEVMNPIDGKGKKRRAPPPPPNRAPYIAESQHSDVAEKENFWPRSSFSRKSFDSKLSSLMHPFQRPATAPRKPILTEKCDATEDKNEIQTQDEQPVKPVPTPRQKSIKERLDPRSWRLLPE</sequence>
<reference evidence="3" key="1">
    <citation type="submission" date="2022-03" db="EMBL/GenBank/DDBJ databases">
        <authorList>
            <person name="Alioto T."/>
            <person name="Alioto T."/>
            <person name="Gomez Garrido J."/>
        </authorList>
    </citation>
    <scope>NUCLEOTIDE SEQUENCE</scope>
</reference>
<dbReference type="Gene3D" id="2.30.29.30">
    <property type="entry name" value="Pleckstrin-homology domain (PH domain)/Phosphotyrosine-binding domain (PTB)"/>
    <property type="match status" value="1"/>
</dbReference>
<dbReference type="GO" id="GO:0008284">
    <property type="term" value="P:positive regulation of cell population proliferation"/>
    <property type="evidence" value="ECO:0007669"/>
    <property type="project" value="TreeGrafter"/>
</dbReference>
<dbReference type="SUPFAM" id="SSF50729">
    <property type="entry name" value="PH domain-like"/>
    <property type="match status" value="1"/>
</dbReference>
<evidence type="ECO:0000313" key="4">
    <source>
        <dbReference type="Proteomes" id="UP001295444"/>
    </source>
</evidence>
<dbReference type="InterPro" id="IPR001849">
    <property type="entry name" value="PH_domain"/>
</dbReference>
<dbReference type="CDD" id="cd13249">
    <property type="entry name" value="PH_rhotekin2"/>
    <property type="match status" value="1"/>
</dbReference>
<dbReference type="GO" id="GO:0030097">
    <property type="term" value="P:hemopoiesis"/>
    <property type="evidence" value="ECO:0007669"/>
    <property type="project" value="TreeGrafter"/>
</dbReference>
<evidence type="ECO:0000313" key="3">
    <source>
        <dbReference type="EMBL" id="CAH2322251.1"/>
    </source>
</evidence>
<name>A0AAD1T9W6_PELCU</name>
<keyword evidence="4" id="KW-1185">Reference proteome</keyword>
<feature type="compositionally biased region" description="Basic and acidic residues" evidence="1">
    <location>
        <begin position="657"/>
        <end position="672"/>
    </location>
</feature>